<dbReference type="OMA" id="IKEPLTM"/>
<evidence type="ECO:0000259" key="3">
    <source>
        <dbReference type="PROSITE" id="PS50011"/>
    </source>
</evidence>
<dbReference type="InterPro" id="IPR001245">
    <property type="entry name" value="Ser-Thr/Tyr_kinase_cat_dom"/>
</dbReference>
<accession>A9URF6</accession>
<comment type="subcellular location">
    <subcellularLocation>
        <location evidence="1">Membrane</location>
        <topology evidence="1">Single-pass membrane protein</topology>
    </subcellularLocation>
</comment>
<dbReference type="InterPro" id="IPR050122">
    <property type="entry name" value="RTK"/>
</dbReference>
<evidence type="ECO:0000256" key="1">
    <source>
        <dbReference type="ARBA" id="ARBA00004167"/>
    </source>
</evidence>
<name>A9URF6_MONBE</name>
<dbReference type="PRINTS" id="PR00109">
    <property type="entry name" value="TYRKINASE"/>
</dbReference>
<proteinExistence type="predicted"/>
<dbReference type="STRING" id="81824.A9URF6"/>
<keyword evidence="2" id="KW-0547">Nucleotide-binding</keyword>
<keyword evidence="2" id="KW-0067">ATP-binding</keyword>
<dbReference type="GO" id="GO:0004714">
    <property type="term" value="F:transmembrane receptor protein tyrosine kinase activity"/>
    <property type="evidence" value="ECO:0000318"/>
    <property type="project" value="GO_Central"/>
</dbReference>
<dbReference type="CDD" id="cd00192">
    <property type="entry name" value="PTKc"/>
    <property type="match status" value="1"/>
</dbReference>
<gene>
    <name evidence="4" type="ORF">MONBRDRAFT_2432</name>
</gene>
<dbReference type="PANTHER" id="PTHR24416">
    <property type="entry name" value="TYROSINE-PROTEIN KINASE RECEPTOR"/>
    <property type="match status" value="1"/>
</dbReference>
<dbReference type="GO" id="GO:0007169">
    <property type="term" value="P:cell surface receptor protein tyrosine kinase signaling pathway"/>
    <property type="evidence" value="ECO:0000318"/>
    <property type="project" value="GO_Central"/>
</dbReference>
<evidence type="ECO:0000313" key="4">
    <source>
        <dbReference type="EMBL" id="EDQ92236.1"/>
    </source>
</evidence>
<dbReference type="KEGG" id="mbr:MONBRDRAFT_2432"/>
<dbReference type="EMBL" id="CH991544">
    <property type="protein sequence ID" value="EDQ92236.1"/>
    <property type="molecule type" value="Genomic_DNA"/>
</dbReference>
<sequence length="263" mass="29554">ELPRHRIVLGEEVGSGAFGSVHEGVLRMPSTNQRVRVAVKTLRNEGLDNTVLEEFYHEATMLAQFANEPRIVSLLGVVTLGRPLLMVMELCEKGALDECLRSYFFKDQELSWVVKLRMAAEVADGMSTVALAGGLHRDLAARNVLVTEDMHCKIADFGMSKDRRYYMTKGNRLVPVRWAAPEVLKDQVYSTASDVWSFGVLMYEMAMNAASLPYASMSNPAVLIAVSAGYRLERPPTCPLVVYDIMRSCWLERHERPSFSELY</sequence>
<dbReference type="GeneID" id="5888318"/>
<dbReference type="Gene3D" id="1.10.510.10">
    <property type="entry name" value="Transferase(Phosphotransferase) domain 1"/>
    <property type="match status" value="1"/>
</dbReference>
<dbReference type="PIRSF" id="PIRSF000654">
    <property type="entry name" value="Integrin-linked_kinase"/>
    <property type="match status" value="1"/>
</dbReference>
<dbReference type="AlphaFoldDB" id="A9URF6"/>
<reference evidence="4 5" key="1">
    <citation type="journal article" date="2008" name="Nature">
        <title>The genome of the choanoflagellate Monosiga brevicollis and the origin of metazoans.</title>
        <authorList>
            <consortium name="JGI Sequencing"/>
            <person name="King N."/>
            <person name="Westbrook M.J."/>
            <person name="Young S.L."/>
            <person name="Kuo A."/>
            <person name="Abedin M."/>
            <person name="Chapman J."/>
            <person name="Fairclough S."/>
            <person name="Hellsten U."/>
            <person name="Isogai Y."/>
            <person name="Letunic I."/>
            <person name="Marr M."/>
            <person name="Pincus D."/>
            <person name="Putnam N."/>
            <person name="Rokas A."/>
            <person name="Wright K.J."/>
            <person name="Zuzow R."/>
            <person name="Dirks W."/>
            <person name="Good M."/>
            <person name="Goodstein D."/>
            <person name="Lemons D."/>
            <person name="Li W."/>
            <person name="Lyons J.B."/>
            <person name="Morris A."/>
            <person name="Nichols S."/>
            <person name="Richter D.J."/>
            <person name="Salamov A."/>
            <person name="Bork P."/>
            <person name="Lim W.A."/>
            <person name="Manning G."/>
            <person name="Miller W.T."/>
            <person name="McGinnis W."/>
            <person name="Shapiro H."/>
            <person name="Tjian R."/>
            <person name="Grigoriev I.V."/>
            <person name="Rokhsar D."/>
        </authorList>
    </citation>
    <scope>NUCLEOTIDE SEQUENCE [LARGE SCALE GENOMIC DNA]</scope>
    <source>
        <strain evidence="5">MX1 / ATCC 50154</strain>
    </source>
</reference>
<feature type="binding site" evidence="2">
    <location>
        <position position="40"/>
    </location>
    <ligand>
        <name>ATP</name>
        <dbReference type="ChEBI" id="CHEBI:30616"/>
    </ligand>
</feature>
<evidence type="ECO:0000313" key="5">
    <source>
        <dbReference type="Proteomes" id="UP000001357"/>
    </source>
</evidence>
<protein>
    <recommendedName>
        <fullName evidence="3">Protein kinase domain-containing protein</fullName>
    </recommendedName>
</protein>
<dbReference type="GO" id="GO:0043235">
    <property type="term" value="C:receptor complex"/>
    <property type="evidence" value="ECO:0000318"/>
    <property type="project" value="GO_Central"/>
</dbReference>
<feature type="non-terminal residue" evidence="4">
    <location>
        <position position="1"/>
    </location>
</feature>
<dbReference type="GO" id="GO:0005524">
    <property type="term" value="F:ATP binding"/>
    <property type="evidence" value="ECO:0007669"/>
    <property type="project" value="UniProtKB-UniRule"/>
</dbReference>
<feature type="domain" description="Protein kinase" evidence="3">
    <location>
        <begin position="7"/>
        <end position="263"/>
    </location>
</feature>
<dbReference type="Pfam" id="PF07714">
    <property type="entry name" value="PK_Tyr_Ser-Thr"/>
    <property type="match status" value="1"/>
</dbReference>
<dbReference type="FunFam" id="1.10.510.10:FF:002197">
    <property type="entry name" value="Predicted protein"/>
    <property type="match status" value="1"/>
</dbReference>
<dbReference type="InterPro" id="IPR020635">
    <property type="entry name" value="Tyr_kinase_cat_dom"/>
</dbReference>
<dbReference type="PROSITE" id="PS00107">
    <property type="entry name" value="PROTEIN_KINASE_ATP"/>
    <property type="match status" value="1"/>
</dbReference>
<dbReference type="InParanoid" id="A9URF6"/>
<dbReference type="SUPFAM" id="SSF56112">
    <property type="entry name" value="Protein kinase-like (PK-like)"/>
    <property type="match status" value="1"/>
</dbReference>
<dbReference type="InterPro" id="IPR017441">
    <property type="entry name" value="Protein_kinase_ATP_BS"/>
</dbReference>
<dbReference type="RefSeq" id="XP_001743522.1">
    <property type="nucleotide sequence ID" value="XM_001743470.1"/>
</dbReference>
<keyword evidence="5" id="KW-1185">Reference proteome</keyword>
<dbReference type="GO" id="GO:0005886">
    <property type="term" value="C:plasma membrane"/>
    <property type="evidence" value="ECO:0000318"/>
    <property type="project" value="GO_Central"/>
</dbReference>
<dbReference type="eggNOG" id="KOG4258">
    <property type="taxonomic scope" value="Eukaryota"/>
</dbReference>
<dbReference type="PANTHER" id="PTHR24416:SF623">
    <property type="entry name" value="PROTEIN KINASE DOMAIN-CONTAINING PROTEIN"/>
    <property type="match status" value="1"/>
</dbReference>
<dbReference type="Proteomes" id="UP000001357">
    <property type="component" value="Unassembled WGS sequence"/>
</dbReference>
<dbReference type="InterPro" id="IPR011009">
    <property type="entry name" value="Kinase-like_dom_sf"/>
</dbReference>
<organism evidence="4 5">
    <name type="scientific">Monosiga brevicollis</name>
    <name type="common">Choanoflagellate</name>
    <dbReference type="NCBI Taxonomy" id="81824"/>
    <lineage>
        <taxon>Eukaryota</taxon>
        <taxon>Choanoflagellata</taxon>
        <taxon>Craspedida</taxon>
        <taxon>Salpingoecidae</taxon>
        <taxon>Monosiga</taxon>
    </lineage>
</organism>
<dbReference type="SMART" id="SM00219">
    <property type="entry name" value="TyrKc"/>
    <property type="match status" value="1"/>
</dbReference>
<feature type="non-terminal residue" evidence="4">
    <location>
        <position position="263"/>
    </location>
</feature>
<evidence type="ECO:0000256" key="2">
    <source>
        <dbReference type="PROSITE-ProRule" id="PRU10141"/>
    </source>
</evidence>
<dbReference type="PROSITE" id="PS50011">
    <property type="entry name" value="PROTEIN_KINASE_DOM"/>
    <property type="match status" value="1"/>
</dbReference>
<dbReference type="InterPro" id="IPR000719">
    <property type="entry name" value="Prot_kinase_dom"/>
</dbReference>